<comment type="similarity">
    <text evidence="1">Belongs to the eukaryotic mitochondrial porin (TC 1.B.8.1) family.</text>
</comment>
<organism evidence="2 3">
    <name type="scientific">Beta vulgaris subsp. vulgaris</name>
    <name type="common">Beet</name>
    <dbReference type="NCBI Taxonomy" id="3555"/>
    <lineage>
        <taxon>Eukaryota</taxon>
        <taxon>Viridiplantae</taxon>
        <taxon>Streptophyta</taxon>
        <taxon>Embryophyta</taxon>
        <taxon>Tracheophyta</taxon>
        <taxon>Spermatophyta</taxon>
        <taxon>Magnoliopsida</taxon>
        <taxon>eudicotyledons</taxon>
        <taxon>Gunneridae</taxon>
        <taxon>Pentapetalae</taxon>
        <taxon>Caryophyllales</taxon>
        <taxon>Chenopodiaceae</taxon>
        <taxon>Betoideae</taxon>
        <taxon>Beta</taxon>
    </lineage>
</organism>
<evidence type="ECO:0000313" key="2">
    <source>
        <dbReference type="EMBL" id="KMS94313.1"/>
    </source>
</evidence>
<dbReference type="InterPro" id="IPR023614">
    <property type="entry name" value="Porin_dom_sf"/>
</dbReference>
<protein>
    <submittedName>
        <fullName evidence="2">Uncharacterized protein</fullName>
    </submittedName>
</protein>
<name>A0A0J8B379_BETVV</name>
<dbReference type="Proteomes" id="UP000035740">
    <property type="component" value="Unassembled WGS sequence"/>
</dbReference>
<evidence type="ECO:0000313" key="3">
    <source>
        <dbReference type="Proteomes" id="UP000035740"/>
    </source>
</evidence>
<dbReference type="InterPro" id="IPR027246">
    <property type="entry name" value="Porin_Euk/Tom40"/>
</dbReference>
<dbReference type="Gramene" id="KMS94313">
    <property type="protein sequence ID" value="KMS94313"/>
    <property type="gene ID" value="BVRB_022660"/>
</dbReference>
<dbReference type="OrthoDB" id="7827681at2759"/>
<dbReference type="EMBL" id="KQ094356">
    <property type="protein sequence ID" value="KMS94313.1"/>
    <property type="molecule type" value="Genomic_DNA"/>
</dbReference>
<dbReference type="PANTHER" id="PTHR11743:SF70">
    <property type="entry name" value="GH26960P-RELATED"/>
    <property type="match status" value="1"/>
</dbReference>
<dbReference type="PANTHER" id="PTHR11743">
    <property type="entry name" value="VOLTAGE-DEPENDENT ANION-SELECTIVE CHANNEL"/>
    <property type="match status" value="1"/>
</dbReference>
<keyword evidence="3" id="KW-1185">Reference proteome</keyword>
<proteinExistence type="inferred from homology"/>
<reference evidence="2 3" key="1">
    <citation type="journal article" date="2014" name="Nature">
        <title>The genome of the recently domesticated crop plant sugar beet (Beta vulgaris).</title>
        <authorList>
            <person name="Dohm J.C."/>
            <person name="Minoche A.E."/>
            <person name="Holtgrawe D."/>
            <person name="Capella-Gutierrez S."/>
            <person name="Zakrzewski F."/>
            <person name="Tafer H."/>
            <person name="Rupp O."/>
            <person name="Sorensen T.R."/>
            <person name="Stracke R."/>
            <person name="Reinhardt R."/>
            <person name="Goesmann A."/>
            <person name="Kraft T."/>
            <person name="Schulz B."/>
            <person name="Stadler P.F."/>
            <person name="Schmidt T."/>
            <person name="Gabaldon T."/>
            <person name="Lehrach H."/>
            <person name="Weisshaar B."/>
            <person name="Himmelbauer H."/>
        </authorList>
    </citation>
    <scope>NUCLEOTIDE SEQUENCE [LARGE SCALE GENOMIC DNA]</scope>
    <source>
        <tissue evidence="2">Taproot</tissue>
    </source>
</reference>
<dbReference type="Gene3D" id="2.40.160.10">
    <property type="entry name" value="Porin"/>
    <property type="match status" value="1"/>
</dbReference>
<dbReference type="GO" id="GO:0008308">
    <property type="term" value="F:voltage-gated monoatomic anion channel activity"/>
    <property type="evidence" value="ECO:0007669"/>
    <property type="project" value="InterPro"/>
</dbReference>
<dbReference type="AlphaFoldDB" id="A0A0J8B379"/>
<evidence type="ECO:0000256" key="1">
    <source>
        <dbReference type="ARBA" id="ARBA00009624"/>
    </source>
</evidence>
<gene>
    <name evidence="2" type="ORF">BVRB_022660</name>
</gene>
<dbReference type="InterPro" id="IPR001925">
    <property type="entry name" value="Porin_Euk"/>
</dbReference>
<feature type="non-terminal residue" evidence="2">
    <location>
        <position position="1"/>
    </location>
</feature>
<dbReference type="GO" id="GO:0005741">
    <property type="term" value="C:mitochondrial outer membrane"/>
    <property type="evidence" value="ECO:0007669"/>
    <property type="project" value="InterPro"/>
</dbReference>
<sequence>KNGISFIASSTFLDEDAPGKLVVKSNVCKSTDFEGELHTSGKFTGKIISEKLAPGLKVTASNESMPSKGSSLHVLESLYARNNLASSLTVTSNLGKDYKLDGSVVFGYEGIAVGGQGTYKDNVLIDYNGGAEYAGEDFTFTVKTTNKADKVTASYSHVLSPLTTVIGSFSYDFGKSSPGKEFSIGGSYKMDDVSSVTSVYTTKGQQAFLSALYEVKIQPTTQLSLSSIVDLHEALYPGSVSRTGPGVRFGIKLTLG</sequence>
<accession>A0A0J8B379</accession>
<dbReference type="Pfam" id="PF01459">
    <property type="entry name" value="Porin_3"/>
    <property type="match status" value="1"/>
</dbReference>